<dbReference type="Pfam" id="PF13727">
    <property type="entry name" value="CoA_binding_3"/>
    <property type="match status" value="1"/>
</dbReference>
<reference evidence="8" key="1">
    <citation type="journal article" date="2014" name="Front. Microbiol.">
        <title>High frequency of phylogenetically diverse reductive dehalogenase-homologous genes in deep subseafloor sedimentary metagenomes.</title>
        <authorList>
            <person name="Kawai M."/>
            <person name="Futagami T."/>
            <person name="Toyoda A."/>
            <person name="Takaki Y."/>
            <person name="Nishi S."/>
            <person name="Hori S."/>
            <person name="Arai W."/>
            <person name="Tsubouchi T."/>
            <person name="Morono Y."/>
            <person name="Uchiyama I."/>
            <person name="Ito T."/>
            <person name="Fujiyama A."/>
            <person name="Inagaki F."/>
            <person name="Takami H."/>
        </authorList>
    </citation>
    <scope>NUCLEOTIDE SEQUENCE</scope>
    <source>
        <strain evidence="8">Expedition CK06-06</strain>
    </source>
</reference>
<evidence type="ECO:0000259" key="7">
    <source>
        <dbReference type="Pfam" id="PF02397"/>
    </source>
</evidence>
<dbReference type="GO" id="GO:0016780">
    <property type="term" value="F:phosphotransferase activity, for other substituted phosphate groups"/>
    <property type="evidence" value="ECO:0007669"/>
    <property type="project" value="TreeGrafter"/>
</dbReference>
<dbReference type="SUPFAM" id="SSF51735">
    <property type="entry name" value="NAD(P)-binding Rossmann-fold domains"/>
    <property type="match status" value="1"/>
</dbReference>
<name>X1CIV7_9ZZZZ</name>
<evidence type="ECO:0000256" key="2">
    <source>
        <dbReference type="ARBA" id="ARBA00022679"/>
    </source>
</evidence>
<proteinExistence type="predicted"/>
<feature type="non-terminal residue" evidence="8">
    <location>
        <position position="295"/>
    </location>
</feature>
<protein>
    <recommendedName>
        <fullName evidence="7">Bacterial sugar transferase domain-containing protein</fullName>
    </recommendedName>
</protein>
<feature type="transmembrane region" description="Helical" evidence="6">
    <location>
        <begin position="12"/>
        <end position="30"/>
    </location>
</feature>
<evidence type="ECO:0000256" key="4">
    <source>
        <dbReference type="ARBA" id="ARBA00022989"/>
    </source>
</evidence>
<feature type="non-terminal residue" evidence="8">
    <location>
        <position position="1"/>
    </location>
</feature>
<dbReference type="InterPro" id="IPR003362">
    <property type="entry name" value="Bact_transf"/>
</dbReference>
<keyword evidence="3 6" id="KW-0812">Transmembrane</keyword>
<dbReference type="Pfam" id="PF02397">
    <property type="entry name" value="Bac_transf"/>
    <property type="match status" value="1"/>
</dbReference>
<accession>X1CIV7</accession>
<evidence type="ECO:0000256" key="5">
    <source>
        <dbReference type="ARBA" id="ARBA00023136"/>
    </source>
</evidence>
<keyword evidence="4 6" id="KW-1133">Transmembrane helix</keyword>
<evidence type="ECO:0000313" key="8">
    <source>
        <dbReference type="EMBL" id="GAG84176.1"/>
    </source>
</evidence>
<comment type="caution">
    <text evidence="8">The sequence shown here is derived from an EMBL/GenBank/DDBJ whole genome shotgun (WGS) entry which is preliminary data.</text>
</comment>
<dbReference type="PANTHER" id="PTHR30576">
    <property type="entry name" value="COLANIC BIOSYNTHESIS UDP-GLUCOSE LIPID CARRIER TRANSFERASE"/>
    <property type="match status" value="1"/>
</dbReference>
<dbReference type="PANTHER" id="PTHR30576:SF0">
    <property type="entry name" value="UNDECAPRENYL-PHOSPHATE N-ACETYLGALACTOSAMINYL 1-PHOSPHATE TRANSFERASE-RELATED"/>
    <property type="match status" value="1"/>
</dbReference>
<dbReference type="GO" id="GO:0016020">
    <property type="term" value="C:membrane"/>
    <property type="evidence" value="ECO:0007669"/>
    <property type="project" value="UniProtKB-SubCell"/>
</dbReference>
<gene>
    <name evidence="8" type="ORF">S01H4_36127</name>
</gene>
<dbReference type="AlphaFoldDB" id="X1CIV7"/>
<dbReference type="Gene3D" id="3.40.50.720">
    <property type="entry name" value="NAD(P)-binding Rossmann-like Domain"/>
    <property type="match status" value="1"/>
</dbReference>
<sequence>FWFRPLVYSRLMFIWAGGMIVALLSLSRLIKRWVWESLMRRGIGVDRVLIVGAGEVGRKLMRNIVAQSELGYQVIGFVDDDPERNRTDIGRFKALGGISNLPHAVQEEAIDEVIITLPWMYHRKILGIMRQCEREQVRARIVPDLFQLALSRVDIEDLGGIPIIGVKEISITGWNLAFKRASDIVLSLAGLILLSPLILLISVAIKLDSPGPVLFKQVRVGKGGRRFVFYKFRSMRQGAEEERPQLADRDEVVGPTFKIRHDPRCTRVGRFVRRTSLDELPQLHNVLRGEMSLVG</sequence>
<evidence type="ECO:0000256" key="3">
    <source>
        <dbReference type="ARBA" id="ARBA00022692"/>
    </source>
</evidence>
<keyword evidence="2" id="KW-0808">Transferase</keyword>
<feature type="domain" description="Bacterial sugar transferase" evidence="7">
    <location>
        <begin position="179"/>
        <end position="295"/>
    </location>
</feature>
<dbReference type="InterPro" id="IPR017475">
    <property type="entry name" value="EPS_sugar_tfrase"/>
</dbReference>
<dbReference type="EMBL" id="BART01019282">
    <property type="protein sequence ID" value="GAG84176.1"/>
    <property type="molecule type" value="Genomic_DNA"/>
</dbReference>
<organism evidence="8">
    <name type="scientific">marine sediment metagenome</name>
    <dbReference type="NCBI Taxonomy" id="412755"/>
    <lineage>
        <taxon>unclassified sequences</taxon>
        <taxon>metagenomes</taxon>
        <taxon>ecological metagenomes</taxon>
    </lineage>
</organism>
<evidence type="ECO:0000256" key="1">
    <source>
        <dbReference type="ARBA" id="ARBA00004141"/>
    </source>
</evidence>
<dbReference type="InterPro" id="IPR036291">
    <property type="entry name" value="NAD(P)-bd_dom_sf"/>
</dbReference>
<dbReference type="NCBIfam" id="TIGR03025">
    <property type="entry name" value="EPS_sugtrans"/>
    <property type="match status" value="1"/>
</dbReference>
<comment type="subcellular location">
    <subcellularLocation>
        <location evidence="1">Membrane</location>
        <topology evidence="1">Multi-pass membrane protein</topology>
    </subcellularLocation>
</comment>
<evidence type="ECO:0000256" key="6">
    <source>
        <dbReference type="SAM" id="Phobius"/>
    </source>
</evidence>
<keyword evidence="5 6" id="KW-0472">Membrane</keyword>
<feature type="transmembrane region" description="Helical" evidence="6">
    <location>
        <begin position="184"/>
        <end position="205"/>
    </location>
</feature>